<evidence type="ECO:0000313" key="2">
    <source>
        <dbReference type="EMBL" id="KAJ8034032.1"/>
    </source>
</evidence>
<dbReference type="EMBL" id="JAIZAY010000011">
    <property type="protein sequence ID" value="KAJ8034032.1"/>
    <property type="molecule type" value="Genomic_DNA"/>
</dbReference>
<comment type="caution">
    <text evidence="2">The sequence shown here is derived from an EMBL/GenBank/DDBJ whole genome shotgun (WGS) entry which is preliminary data.</text>
</comment>
<evidence type="ECO:0000259" key="1">
    <source>
        <dbReference type="Pfam" id="PF26215"/>
    </source>
</evidence>
<dbReference type="PANTHER" id="PTHR21301">
    <property type="entry name" value="REVERSE TRANSCRIPTASE"/>
    <property type="match status" value="1"/>
</dbReference>
<accession>A0A9Q1H3J6</accession>
<dbReference type="Proteomes" id="UP001152320">
    <property type="component" value="Chromosome 11"/>
</dbReference>
<name>A0A9Q1H3J6_HOLLE</name>
<feature type="domain" description="Helix-turn-helix" evidence="1">
    <location>
        <begin position="57"/>
        <end position="116"/>
    </location>
</feature>
<dbReference type="OrthoDB" id="10057116at2759"/>
<keyword evidence="3" id="KW-1185">Reference proteome</keyword>
<dbReference type="AlphaFoldDB" id="A0A9Q1H3J6"/>
<proteinExistence type="predicted"/>
<sequence>MARTLGDLKQHVNNFHYSIKFTTESSYTQMSFLHVLVKLYHGQISTSVYHKPTDTHQFLNFHSFHSLALKKSIVYRQCVRLKRICSHSEQYKREIISPTQYFLSAGYPLTFIRQAIAKASTLRRDDLLKYKVKSNSSCILFAAQFHPHISALSNNLKREFTSFRDYTHLKDLFLEPPILTFRSHPTLDSFSLPQSFPPQKQRTV</sequence>
<protein>
    <recommendedName>
        <fullName evidence="1">Helix-turn-helix domain-containing protein</fullName>
    </recommendedName>
</protein>
<dbReference type="Pfam" id="PF26215">
    <property type="entry name" value="HTH_animal"/>
    <property type="match status" value="1"/>
</dbReference>
<dbReference type="InterPro" id="IPR058912">
    <property type="entry name" value="HTH_animal"/>
</dbReference>
<gene>
    <name evidence="2" type="ORF">HOLleu_24446</name>
</gene>
<organism evidence="2 3">
    <name type="scientific">Holothuria leucospilota</name>
    <name type="common">Black long sea cucumber</name>
    <name type="synonym">Mertensiothuria leucospilota</name>
    <dbReference type="NCBI Taxonomy" id="206669"/>
    <lineage>
        <taxon>Eukaryota</taxon>
        <taxon>Metazoa</taxon>
        <taxon>Echinodermata</taxon>
        <taxon>Eleutherozoa</taxon>
        <taxon>Echinozoa</taxon>
        <taxon>Holothuroidea</taxon>
        <taxon>Aspidochirotacea</taxon>
        <taxon>Aspidochirotida</taxon>
        <taxon>Holothuriidae</taxon>
        <taxon>Holothuria</taxon>
    </lineage>
</organism>
<reference evidence="2" key="1">
    <citation type="submission" date="2021-10" db="EMBL/GenBank/DDBJ databases">
        <title>Tropical sea cucumber genome reveals ecological adaptation and Cuvierian tubules defense mechanism.</title>
        <authorList>
            <person name="Chen T."/>
        </authorList>
    </citation>
    <scope>NUCLEOTIDE SEQUENCE</scope>
    <source>
        <strain evidence="2">Nanhai2018</strain>
        <tissue evidence="2">Muscle</tissue>
    </source>
</reference>
<dbReference type="PANTHER" id="PTHR21301:SF10">
    <property type="entry name" value="REVERSE TRANSCRIPTASE DOMAIN-CONTAINING PROTEIN"/>
    <property type="match status" value="1"/>
</dbReference>
<evidence type="ECO:0000313" key="3">
    <source>
        <dbReference type="Proteomes" id="UP001152320"/>
    </source>
</evidence>